<evidence type="ECO:0000256" key="6">
    <source>
        <dbReference type="ARBA" id="ARBA00022454"/>
    </source>
</evidence>
<dbReference type="PANTHER" id="PTHR28200:SF1">
    <property type="entry name" value="DASH COMPLEX SUBUNIT ASK1"/>
    <property type="match status" value="1"/>
</dbReference>
<comment type="caution">
    <text evidence="17">The sequence shown here is derived from an EMBL/GenBank/DDBJ whole genome shotgun (WGS) entry which is preliminary data.</text>
</comment>
<evidence type="ECO:0000256" key="15">
    <source>
        <dbReference type="ARBA" id="ARBA00023328"/>
    </source>
</evidence>
<dbReference type="GO" id="GO:0008608">
    <property type="term" value="P:attachment of spindle microtubules to kinetochore"/>
    <property type="evidence" value="ECO:0007669"/>
    <property type="project" value="InterPro"/>
</dbReference>
<dbReference type="PANTHER" id="PTHR28200">
    <property type="entry name" value="DASH COMPLEX SUBUNIT ASK1"/>
    <property type="match status" value="1"/>
</dbReference>
<evidence type="ECO:0000313" key="17">
    <source>
        <dbReference type="EMBL" id="KAF7347265.1"/>
    </source>
</evidence>
<evidence type="ECO:0000256" key="1">
    <source>
        <dbReference type="ARBA" id="ARBA00004123"/>
    </source>
</evidence>
<dbReference type="GO" id="GO:0072686">
    <property type="term" value="C:mitotic spindle"/>
    <property type="evidence" value="ECO:0007669"/>
    <property type="project" value="InterPro"/>
</dbReference>
<evidence type="ECO:0000256" key="8">
    <source>
        <dbReference type="ARBA" id="ARBA00022618"/>
    </source>
</evidence>
<evidence type="ECO:0000256" key="4">
    <source>
        <dbReference type="ARBA" id="ARBA00010731"/>
    </source>
</evidence>
<organism evidence="17 18">
    <name type="scientific">Mycena venus</name>
    <dbReference type="NCBI Taxonomy" id="2733690"/>
    <lineage>
        <taxon>Eukaryota</taxon>
        <taxon>Fungi</taxon>
        <taxon>Dikarya</taxon>
        <taxon>Basidiomycota</taxon>
        <taxon>Agaricomycotina</taxon>
        <taxon>Agaricomycetes</taxon>
        <taxon>Agaricomycetidae</taxon>
        <taxon>Agaricales</taxon>
        <taxon>Marasmiineae</taxon>
        <taxon>Mycenaceae</taxon>
        <taxon>Mycena</taxon>
    </lineage>
</organism>
<proteinExistence type="inferred from homology"/>
<keyword evidence="12" id="KW-0206">Cytoskeleton</keyword>
<evidence type="ECO:0000256" key="16">
    <source>
        <dbReference type="SAM" id="MobiDB-lite"/>
    </source>
</evidence>
<evidence type="ECO:0000256" key="13">
    <source>
        <dbReference type="ARBA" id="ARBA00023242"/>
    </source>
</evidence>
<keyword evidence="13" id="KW-0539">Nucleus</keyword>
<feature type="region of interest" description="Disordered" evidence="16">
    <location>
        <begin position="104"/>
        <end position="150"/>
    </location>
</feature>
<evidence type="ECO:0000256" key="9">
    <source>
        <dbReference type="ARBA" id="ARBA00022701"/>
    </source>
</evidence>
<evidence type="ECO:0000256" key="10">
    <source>
        <dbReference type="ARBA" id="ARBA00022776"/>
    </source>
</evidence>
<evidence type="ECO:0000256" key="7">
    <source>
        <dbReference type="ARBA" id="ARBA00022490"/>
    </source>
</evidence>
<dbReference type="OrthoDB" id="5573898at2759"/>
<gene>
    <name evidence="17" type="ORF">MVEN_01481600</name>
</gene>
<evidence type="ECO:0000256" key="12">
    <source>
        <dbReference type="ARBA" id="ARBA00023212"/>
    </source>
</evidence>
<keyword evidence="14" id="KW-0131">Cell cycle</keyword>
<keyword evidence="8" id="KW-0132">Cell division</keyword>
<evidence type="ECO:0000313" key="18">
    <source>
        <dbReference type="Proteomes" id="UP000620124"/>
    </source>
</evidence>
<dbReference type="InterPro" id="IPR013964">
    <property type="entry name" value="DASH_Ask1"/>
</dbReference>
<feature type="compositionally biased region" description="Polar residues" evidence="16">
    <location>
        <begin position="138"/>
        <end position="148"/>
    </location>
</feature>
<dbReference type="EMBL" id="JACAZI010000012">
    <property type="protein sequence ID" value="KAF7347265.1"/>
    <property type="molecule type" value="Genomic_DNA"/>
</dbReference>
<comment type="similarity">
    <text evidence="4">Belongs to the DASH complex ASK1 family.</text>
</comment>
<dbReference type="GO" id="GO:0051301">
    <property type="term" value="P:cell division"/>
    <property type="evidence" value="ECO:0007669"/>
    <property type="project" value="UniProtKB-KW"/>
</dbReference>
<dbReference type="AlphaFoldDB" id="A0A8H6XSH6"/>
<dbReference type="GO" id="GO:0042729">
    <property type="term" value="C:DASH complex"/>
    <property type="evidence" value="ECO:0007669"/>
    <property type="project" value="InterPro"/>
</dbReference>
<name>A0A8H6XSH6_9AGAR</name>
<dbReference type="Pfam" id="PF08655">
    <property type="entry name" value="DASH_Ask1"/>
    <property type="match status" value="1"/>
</dbReference>
<evidence type="ECO:0000256" key="2">
    <source>
        <dbReference type="ARBA" id="ARBA00004186"/>
    </source>
</evidence>
<protein>
    <recommendedName>
        <fullName evidence="5">DASH complex subunit ASK1</fullName>
    </recommendedName>
</protein>
<feature type="region of interest" description="Disordered" evidence="16">
    <location>
        <begin position="1"/>
        <end position="20"/>
    </location>
</feature>
<feature type="region of interest" description="Disordered" evidence="16">
    <location>
        <begin position="218"/>
        <end position="241"/>
    </location>
</feature>
<evidence type="ECO:0000256" key="11">
    <source>
        <dbReference type="ARBA" id="ARBA00022838"/>
    </source>
</evidence>
<feature type="compositionally biased region" description="Pro residues" evidence="16">
    <location>
        <begin position="1"/>
        <end position="18"/>
    </location>
</feature>
<evidence type="ECO:0000256" key="5">
    <source>
        <dbReference type="ARBA" id="ARBA00014520"/>
    </source>
</evidence>
<feature type="region of interest" description="Disordered" evidence="16">
    <location>
        <begin position="374"/>
        <end position="416"/>
    </location>
</feature>
<reference evidence="17" key="1">
    <citation type="submission" date="2020-05" db="EMBL/GenBank/DDBJ databases">
        <title>Mycena genomes resolve the evolution of fungal bioluminescence.</title>
        <authorList>
            <person name="Tsai I.J."/>
        </authorList>
    </citation>
    <scope>NUCLEOTIDE SEQUENCE</scope>
    <source>
        <strain evidence="17">CCC161011</strain>
    </source>
</reference>
<keyword evidence="6" id="KW-0158">Chromosome</keyword>
<sequence>MESKPIPPNPPRWTPNPDPASIQVPGLDTTAPLLDQIEQMEQLITIKLQNIDENFSKIHHILEHKILPAVKRYAAGTEPVRQAANFWVSFYEKAAEIRIPTDDDYSTVNEVPSKREELTSETESSSRTEESTVRQEDQSVASTETSFMPGQAAFASTPATARVGHTMAFPSHGPDDPSWSASLESPLTRLDREVQNFSREDSVASSKLPSLHFDALAEEEEEHTVVRPRPDKGKGKASAEPSLLQSVLRHTLYSGTSDVSLSTLSPTKGKLKTPVPKGLNPYLPLGTESANWSGLVDLRQTPLSTPQRKKNRHPAESDDDSFDGLPPGMSPPVLMSPARPPRSTAELQLLRGKTPAKEAASRIKNDLVRDIQRQNSAKARRFHGYATSGGESSMSTVSSPPSLSRYNRGDTDESAVDESLESVMQRVALNPPSWTPTASTPGLRIRAKATALDGPDPIPTSNYMAAPVTPQHYDGGDDYDSDSDSLDEVNNTAHPSAAFLMATAASGPGHGSFDGDDSLESQDSLDQADAAADLLGLGEGVVVEVHPFARGGFAYTGDDSFDDETFDAGVPPEETVFGRPPAQRVQQGARLSEAGDLLMYGDEASVVPDTMQYGLAASSPTPHYTSNSRG</sequence>
<accession>A0A8H6XSH6</accession>
<comment type="subcellular location">
    <subcellularLocation>
        <location evidence="3">Chromosome</location>
        <location evidence="3">Centromere</location>
        <location evidence="3">Kinetochore</location>
    </subcellularLocation>
    <subcellularLocation>
        <location evidence="2">Cytoplasm</location>
        <location evidence="2">Cytoskeleton</location>
        <location evidence="2">Spindle</location>
    </subcellularLocation>
    <subcellularLocation>
        <location evidence="1">Nucleus</location>
    </subcellularLocation>
</comment>
<keyword evidence="10" id="KW-0498">Mitosis</keyword>
<keyword evidence="7" id="KW-0963">Cytoplasm</keyword>
<evidence type="ECO:0000256" key="3">
    <source>
        <dbReference type="ARBA" id="ARBA00004629"/>
    </source>
</evidence>
<evidence type="ECO:0000256" key="14">
    <source>
        <dbReference type="ARBA" id="ARBA00023306"/>
    </source>
</evidence>
<dbReference type="Proteomes" id="UP000620124">
    <property type="component" value="Unassembled WGS sequence"/>
</dbReference>
<feature type="region of interest" description="Disordered" evidence="16">
    <location>
        <begin position="300"/>
        <end position="343"/>
    </location>
</feature>
<keyword evidence="11" id="KW-0995">Kinetochore</keyword>
<feature type="compositionally biased region" description="Low complexity" evidence="16">
    <location>
        <begin position="388"/>
        <end position="404"/>
    </location>
</feature>
<dbReference type="GO" id="GO:0044732">
    <property type="term" value="C:mitotic spindle pole body"/>
    <property type="evidence" value="ECO:0007669"/>
    <property type="project" value="TreeGrafter"/>
</dbReference>
<keyword evidence="9" id="KW-0493">Microtubule</keyword>
<keyword evidence="18" id="KW-1185">Reference proteome</keyword>
<feature type="compositionally biased region" description="Basic and acidic residues" evidence="16">
    <location>
        <begin position="112"/>
        <end position="137"/>
    </location>
</feature>
<dbReference type="GO" id="GO:0005874">
    <property type="term" value="C:microtubule"/>
    <property type="evidence" value="ECO:0007669"/>
    <property type="project" value="UniProtKB-KW"/>
</dbReference>
<feature type="compositionally biased region" description="Basic and acidic residues" evidence="16">
    <location>
        <begin position="223"/>
        <end position="234"/>
    </location>
</feature>
<keyword evidence="15" id="KW-0137">Centromere</keyword>